<accession>A0A9D6V524</accession>
<gene>
    <name evidence="1" type="ORF">HY912_15910</name>
</gene>
<proteinExistence type="predicted"/>
<dbReference type="Proteomes" id="UP000807825">
    <property type="component" value="Unassembled WGS sequence"/>
</dbReference>
<protein>
    <submittedName>
        <fullName evidence="1">Uncharacterized protein</fullName>
    </submittedName>
</protein>
<evidence type="ECO:0000313" key="2">
    <source>
        <dbReference type="Proteomes" id="UP000807825"/>
    </source>
</evidence>
<comment type="caution">
    <text evidence="1">The sequence shown here is derived from an EMBL/GenBank/DDBJ whole genome shotgun (WGS) entry which is preliminary data.</text>
</comment>
<dbReference type="AlphaFoldDB" id="A0A9D6V524"/>
<organism evidence="1 2">
    <name type="scientific">Desulfomonile tiedjei</name>
    <dbReference type="NCBI Taxonomy" id="2358"/>
    <lineage>
        <taxon>Bacteria</taxon>
        <taxon>Pseudomonadati</taxon>
        <taxon>Thermodesulfobacteriota</taxon>
        <taxon>Desulfomonilia</taxon>
        <taxon>Desulfomonilales</taxon>
        <taxon>Desulfomonilaceae</taxon>
        <taxon>Desulfomonile</taxon>
    </lineage>
</organism>
<dbReference type="EMBL" id="JACRDE010000413">
    <property type="protein sequence ID" value="MBI5250974.1"/>
    <property type="molecule type" value="Genomic_DNA"/>
</dbReference>
<reference evidence="1" key="1">
    <citation type="submission" date="2020-07" db="EMBL/GenBank/DDBJ databases">
        <title>Huge and variable diversity of episymbiotic CPR bacteria and DPANN archaea in groundwater ecosystems.</title>
        <authorList>
            <person name="He C.Y."/>
            <person name="Keren R."/>
            <person name="Whittaker M."/>
            <person name="Farag I.F."/>
            <person name="Doudna J."/>
            <person name="Cate J.H.D."/>
            <person name="Banfield J.F."/>
        </authorList>
    </citation>
    <scope>NUCLEOTIDE SEQUENCE</scope>
    <source>
        <strain evidence="1">NC_groundwater_1664_Pr3_B-0.1um_52_9</strain>
    </source>
</reference>
<name>A0A9D6V524_9BACT</name>
<evidence type="ECO:0000313" key="1">
    <source>
        <dbReference type="EMBL" id="MBI5250974.1"/>
    </source>
</evidence>
<sequence length="285" mass="31903">MLYKSKLFFLSIKSVLLFLILLTVEPSHAQLWSGMSDPLGYVSTHLPQMGNKAPSDLGSLWGWSPFSFAPSFRGELKASAMLVSLERGKFSNANSGVSLDFIKDLAFEKQGFLVETMARTQLSRFALRLHYEAYTKNLSGTRGSLQWPQWRVGGDLDLMDSGGLRFGLNIDSVWTQPTFSYSLPIAGNDLIVWPRPVTVGFHASYNPSDFESITPSVEIRYRHPAVTGSLVKELEIAIGAKTPRSSRGTSGLRAGWRYTSMEYDVADRFIDVTWSSFFAEYVCFF</sequence>